<accession>K7REE3</accession>
<dbReference type="GO" id="GO:0003964">
    <property type="term" value="F:RNA-directed DNA polymerase activity"/>
    <property type="evidence" value="ECO:0007669"/>
    <property type="project" value="TreeGrafter"/>
</dbReference>
<geneLocation type="mitochondrion" evidence="3"/>
<dbReference type="AlphaFoldDB" id="K7REE3"/>
<evidence type="ECO:0000256" key="1">
    <source>
        <dbReference type="SAM" id="MobiDB-lite"/>
    </source>
</evidence>
<proteinExistence type="predicted"/>
<dbReference type="GO" id="GO:0005739">
    <property type="term" value="C:mitochondrion"/>
    <property type="evidence" value="ECO:0007669"/>
    <property type="project" value="TreeGrafter"/>
</dbReference>
<dbReference type="GO" id="GO:0090615">
    <property type="term" value="P:mitochondrial mRNA processing"/>
    <property type="evidence" value="ECO:0007669"/>
    <property type="project" value="TreeGrafter"/>
</dbReference>
<sequence length="516" mass="59686">RMVPEVIYEDTSVRSSGRESILRQIKEEWGTFSCFLELDIRKCFHTIDRHRLIPIFKEEIDDAQFFYPILKIFSVEGEKAHSVLPGNIYLQHKLDQEIWRIRHKYEIPIVQRIRLLMTGRIDAPENNNSEEDTNNNTASFPFTNNRYPKSKQQTVTNPTSYLAEDKEPFSWHNTRRPKNNKPFLLSSDLEEAFLNKPSSLLFASFLIEKPELLFGRKRCNCNKSNWLKYYCIKKMSGGEGPVIRSSSERALARKSHLNNNHYLIRIYHARYADDSLLGIMGGTLDLLIEIHKRIAHFIIIQSQSGSNPQAVYAAGSTRASRSTVEFPGTVIRVPPSPHPLQFRELEKRKRLKHRIHYSNYKKLFRDRSKPIKLQPKGIILLSLSDTKKAGVIMSVLWGTLNKHIRPQGLRRSVPAASDVIQAVRKLSSLRDWGRSISSIKIEAPIKKILRRLQDRGFISQIKPRPLHVACLTNLSDGDIVNWSAGIAISPLSYYRCRDNLYQVRTIVDYQIRWSAI</sequence>
<feature type="region of interest" description="Disordered" evidence="1">
    <location>
        <begin position="124"/>
        <end position="155"/>
    </location>
</feature>
<feature type="domain" description="Domain X" evidence="2">
    <location>
        <begin position="438"/>
        <end position="514"/>
    </location>
</feature>
<feature type="non-terminal residue" evidence="3">
    <location>
        <position position="1"/>
    </location>
</feature>
<dbReference type="EMBL" id="JQ613244">
    <property type="protein sequence ID" value="AFV74883.1"/>
    <property type="molecule type" value="Genomic_DNA"/>
</dbReference>
<name>K7REE3_9MAGN</name>
<gene>
    <name evidence="3" type="primary">matR</name>
</gene>
<reference evidence="3" key="1">
    <citation type="journal article" date="2012" name="Ann. Bot.">
        <title>Rate heterogeneity in six protein-coding genes from the holoparasite Balanophora (Balanophoraceae) and other taxa of Santalales.</title>
        <authorList>
            <person name="Su H.-J."/>
            <person name="Hu J.-M."/>
        </authorList>
    </citation>
    <scope>NUCLEOTIDE SEQUENCE</scope>
</reference>
<feature type="compositionally biased region" description="Polar residues" evidence="1">
    <location>
        <begin position="138"/>
        <end position="155"/>
    </location>
</feature>
<protein>
    <submittedName>
        <fullName evidence="3">Maturase</fullName>
    </submittedName>
</protein>
<organism evidence="3">
    <name type="scientific">Balanophora fungosa</name>
    <dbReference type="NCBI Taxonomy" id="29813"/>
    <lineage>
        <taxon>Eukaryota</taxon>
        <taxon>Viridiplantae</taxon>
        <taxon>Streptophyta</taxon>
        <taxon>Embryophyta</taxon>
        <taxon>Tracheophyta</taxon>
        <taxon>Spermatophyta</taxon>
        <taxon>Magnoliopsida</taxon>
        <taxon>eudicotyledons</taxon>
        <taxon>Gunneridae</taxon>
        <taxon>Pentapetalae</taxon>
        <taxon>Santalales</taxon>
        <taxon>Balanophoraceae</taxon>
        <taxon>Balanophora</taxon>
    </lineage>
</organism>
<dbReference type="PANTHER" id="PTHR33642">
    <property type="entry name" value="COX1/OXI3 INTRON 1 PROTEIN-RELATED"/>
    <property type="match status" value="1"/>
</dbReference>
<dbReference type="GO" id="GO:0006315">
    <property type="term" value="P:homing of group II introns"/>
    <property type="evidence" value="ECO:0007669"/>
    <property type="project" value="TreeGrafter"/>
</dbReference>
<dbReference type="PANTHER" id="PTHR33642:SF5">
    <property type="entry name" value="MATURASE"/>
    <property type="match status" value="1"/>
</dbReference>
<dbReference type="Pfam" id="PF01348">
    <property type="entry name" value="Intron_maturas2"/>
    <property type="match status" value="1"/>
</dbReference>
<evidence type="ECO:0000259" key="2">
    <source>
        <dbReference type="Pfam" id="PF01348"/>
    </source>
</evidence>
<evidence type="ECO:0000313" key="3">
    <source>
        <dbReference type="EMBL" id="AFV74883.1"/>
    </source>
</evidence>
<keyword evidence="3" id="KW-0496">Mitochondrion</keyword>
<feature type="non-terminal residue" evidence="3">
    <location>
        <position position="516"/>
    </location>
</feature>
<dbReference type="InterPro" id="IPR024937">
    <property type="entry name" value="Domain_X"/>
</dbReference>